<reference evidence="2" key="1">
    <citation type="submission" date="2016-04" db="EMBL/GenBank/DDBJ databases">
        <title>Cephalotus genome sequencing.</title>
        <authorList>
            <person name="Fukushima K."/>
            <person name="Hasebe M."/>
            <person name="Fang X."/>
        </authorList>
    </citation>
    <scope>NUCLEOTIDE SEQUENCE [LARGE SCALE GENOMIC DNA]</scope>
    <source>
        <strain evidence="2">cv. St1</strain>
    </source>
</reference>
<dbReference type="Proteomes" id="UP000187406">
    <property type="component" value="Unassembled WGS sequence"/>
</dbReference>
<feature type="non-terminal residue" evidence="1">
    <location>
        <position position="62"/>
    </location>
</feature>
<feature type="non-terminal residue" evidence="1">
    <location>
        <position position="1"/>
    </location>
</feature>
<evidence type="ECO:0000313" key="2">
    <source>
        <dbReference type="Proteomes" id="UP000187406"/>
    </source>
</evidence>
<accession>A0A1Q3C3H5</accession>
<organism evidence="1 2">
    <name type="scientific">Cephalotus follicularis</name>
    <name type="common">Albany pitcher plant</name>
    <dbReference type="NCBI Taxonomy" id="3775"/>
    <lineage>
        <taxon>Eukaryota</taxon>
        <taxon>Viridiplantae</taxon>
        <taxon>Streptophyta</taxon>
        <taxon>Embryophyta</taxon>
        <taxon>Tracheophyta</taxon>
        <taxon>Spermatophyta</taxon>
        <taxon>Magnoliopsida</taxon>
        <taxon>eudicotyledons</taxon>
        <taxon>Gunneridae</taxon>
        <taxon>Pentapetalae</taxon>
        <taxon>rosids</taxon>
        <taxon>fabids</taxon>
        <taxon>Oxalidales</taxon>
        <taxon>Cephalotaceae</taxon>
        <taxon>Cephalotus</taxon>
    </lineage>
</organism>
<sequence>QVLYTRMPMLLHPMHTSLYPQNPQTTEGIKGMHVCGAQSLQLHLQDSEKRILSANLASPSHH</sequence>
<gene>
    <name evidence="1" type="ORF">CFOL_v3_18073</name>
</gene>
<keyword evidence="2" id="KW-1185">Reference proteome</keyword>
<comment type="caution">
    <text evidence="1">The sequence shown here is derived from an EMBL/GenBank/DDBJ whole genome shotgun (WGS) entry which is preliminary data.</text>
</comment>
<name>A0A1Q3C3H5_CEPFO</name>
<evidence type="ECO:0000313" key="1">
    <source>
        <dbReference type="EMBL" id="GAV74593.1"/>
    </source>
</evidence>
<protein>
    <submittedName>
        <fullName evidence="1">Uncharacterized protein</fullName>
    </submittedName>
</protein>
<dbReference type="AlphaFoldDB" id="A0A1Q3C3H5"/>
<proteinExistence type="predicted"/>
<dbReference type="EMBL" id="BDDD01001253">
    <property type="protein sequence ID" value="GAV74593.1"/>
    <property type="molecule type" value="Genomic_DNA"/>
</dbReference>
<dbReference type="InParanoid" id="A0A1Q3C3H5"/>